<dbReference type="EMBL" id="CP086136">
    <property type="protein sequence ID" value="UEM12372.1"/>
    <property type="molecule type" value="Genomic_DNA"/>
</dbReference>
<dbReference type="AlphaFoldDB" id="A0A9X9XXH8"/>
<keyword evidence="1" id="KW-0812">Transmembrane</keyword>
<dbReference type="RefSeq" id="WP_225005610.1">
    <property type="nucleotide sequence ID" value="NZ_CP086136.1"/>
</dbReference>
<gene>
    <name evidence="2" type="ORF">J4G43_049590</name>
</gene>
<name>A0A9X9XXH8_9BRAD</name>
<evidence type="ECO:0000313" key="3">
    <source>
        <dbReference type="Proteomes" id="UP000664702"/>
    </source>
</evidence>
<accession>A0A9X9XXH8</accession>
<organism evidence="2 3">
    <name type="scientific">Bradyrhizobium barranii subsp. barranii</name>
    <dbReference type="NCBI Taxonomy" id="2823807"/>
    <lineage>
        <taxon>Bacteria</taxon>
        <taxon>Pseudomonadati</taxon>
        <taxon>Pseudomonadota</taxon>
        <taxon>Alphaproteobacteria</taxon>
        <taxon>Hyphomicrobiales</taxon>
        <taxon>Nitrobacteraceae</taxon>
        <taxon>Bradyrhizobium</taxon>
        <taxon>Bradyrhizobium barranii</taxon>
    </lineage>
</organism>
<dbReference type="Proteomes" id="UP000664702">
    <property type="component" value="Chromosome"/>
</dbReference>
<keyword evidence="1" id="KW-0472">Membrane</keyword>
<sequence length="64" mass="6954">MNKAKRTAQARPGPHLQCQTAINCSYYILETTAEQFDTKLQLILGATPMMGIALLTVGASTHFS</sequence>
<reference evidence="2 3" key="1">
    <citation type="journal article" date="2022" name="Int. J. Syst. Evol. Microbiol.">
        <title>Strains of Bradyrhizobium barranii sp. nov. associated with legumes native to Canada are symbionts of soybeans and belong to different subspecies (subsp. barranii subsp. nov. and subsp. apii subsp. nov.) and symbiovars (sv. glycinearum and sv. septentrionale).</title>
        <authorList>
            <person name="Bromfield E.S.P."/>
            <person name="Cloutier S."/>
            <person name="Wasai-Hara S."/>
            <person name="Minamisawa K."/>
        </authorList>
    </citation>
    <scope>NUCLEOTIDE SEQUENCE [LARGE SCALE GENOMIC DNA]</scope>
    <source>
        <strain evidence="2 3">144S4</strain>
    </source>
</reference>
<evidence type="ECO:0000313" key="2">
    <source>
        <dbReference type="EMBL" id="UEM12372.1"/>
    </source>
</evidence>
<feature type="transmembrane region" description="Helical" evidence="1">
    <location>
        <begin position="42"/>
        <end position="63"/>
    </location>
</feature>
<evidence type="ECO:0000256" key="1">
    <source>
        <dbReference type="SAM" id="Phobius"/>
    </source>
</evidence>
<proteinExistence type="predicted"/>
<protein>
    <submittedName>
        <fullName evidence="2">Uncharacterized protein</fullName>
    </submittedName>
</protein>
<keyword evidence="1" id="KW-1133">Transmembrane helix</keyword>
<dbReference type="KEGG" id="bban:J4G43_049590"/>